<accession>A0A512BG00</accession>
<dbReference type="Pfam" id="PF06037">
    <property type="entry name" value="DUF922"/>
    <property type="match status" value="1"/>
</dbReference>
<evidence type="ECO:0000256" key="1">
    <source>
        <dbReference type="SAM" id="MobiDB-lite"/>
    </source>
</evidence>
<dbReference type="OrthoDB" id="5431540at2"/>
<dbReference type="RefSeq" id="WP_147204924.1">
    <property type="nucleotide sequence ID" value="NZ_BJYT01000013.1"/>
</dbReference>
<dbReference type="EMBL" id="BJYT01000013">
    <property type="protein sequence ID" value="GEO10805.1"/>
    <property type="molecule type" value="Genomic_DNA"/>
</dbReference>
<sequence>MKILFTALFTAVTFLKGYSQNNYINWHDNTKIRWADFKGVVETSSPFAAMSAVGINYKYNSVSKGKAVEVSFEINAAFDKTKSWSKRSEQTVNTLKHEQLHFDICEVVSREFRKEAEQTVYTKNYKNEITRIFNRYTRELQKLQKKYDDQTRHSKNKTKQKEWENLIHQELAR</sequence>
<comment type="caution">
    <text evidence="2">The sequence shown here is derived from an EMBL/GenBank/DDBJ whole genome shotgun (WGS) entry which is preliminary data.</text>
</comment>
<evidence type="ECO:0000313" key="3">
    <source>
        <dbReference type="Proteomes" id="UP000321513"/>
    </source>
</evidence>
<protein>
    <recommendedName>
        <fullName evidence="4">DUF922 domain-containing protein</fullName>
    </recommendedName>
</protein>
<name>A0A512BG00_9BACT</name>
<dbReference type="AlphaFoldDB" id="A0A512BG00"/>
<feature type="region of interest" description="Disordered" evidence="1">
    <location>
        <begin position="145"/>
        <end position="164"/>
    </location>
</feature>
<keyword evidence="3" id="KW-1185">Reference proteome</keyword>
<reference evidence="2 3" key="1">
    <citation type="submission" date="2019-07" db="EMBL/GenBank/DDBJ databases">
        <title>Whole genome shotgun sequence of Segetibacter aerophilus NBRC 106135.</title>
        <authorList>
            <person name="Hosoyama A."/>
            <person name="Uohara A."/>
            <person name="Ohji S."/>
            <person name="Ichikawa N."/>
        </authorList>
    </citation>
    <scope>NUCLEOTIDE SEQUENCE [LARGE SCALE GENOMIC DNA]</scope>
    <source>
        <strain evidence="2 3">NBRC 106135</strain>
    </source>
</reference>
<proteinExistence type="predicted"/>
<dbReference type="Proteomes" id="UP000321513">
    <property type="component" value="Unassembled WGS sequence"/>
</dbReference>
<evidence type="ECO:0000313" key="2">
    <source>
        <dbReference type="EMBL" id="GEO10805.1"/>
    </source>
</evidence>
<organism evidence="2 3">
    <name type="scientific">Segetibacter aerophilus</name>
    <dbReference type="NCBI Taxonomy" id="670293"/>
    <lineage>
        <taxon>Bacteria</taxon>
        <taxon>Pseudomonadati</taxon>
        <taxon>Bacteroidota</taxon>
        <taxon>Chitinophagia</taxon>
        <taxon>Chitinophagales</taxon>
        <taxon>Chitinophagaceae</taxon>
        <taxon>Segetibacter</taxon>
    </lineage>
</organism>
<gene>
    <name evidence="2" type="ORF">SAE01_33010</name>
</gene>
<dbReference type="InterPro" id="IPR010321">
    <property type="entry name" value="DUF922"/>
</dbReference>
<evidence type="ECO:0008006" key="4">
    <source>
        <dbReference type="Google" id="ProtNLM"/>
    </source>
</evidence>